<name>A0A1W1YNX9_9BACT</name>
<evidence type="ECO:0000256" key="1">
    <source>
        <dbReference type="ARBA" id="ARBA00023122"/>
    </source>
</evidence>
<accession>A0A1W1YNX9</accession>
<dbReference type="SUPFAM" id="SSF54631">
    <property type="entry name" value="CBS-domain pair"/>
    <property type="match status" value="1"/>
</dbReference>
<dbReference type="EMBL" id="FWXY01000001">
    <property type="protein sequence ID" value="SMC37438.1"/>
    <property type="molecule type" value="Genomic_DNA"/>
</dbReference>
<dbReference type="SMART" id="SM00116">
    <property type="entry name" value="CBS"/>
    <property type="match status" value="2"/>
</dbReference>
<dbReference type="OrthoDB" id="9807125at2"/>
<evidence type="ECO:0000313" key="5">
    <source>
        <dbReference type="Proteomes" id="UP000192418"/>
    </source>
</evidence>
<dbReference type="STRING" id="1121400.SAMN02746065_101194"/>
<organism evidence="4 5">
    <name type="scientific">Desulfocicer vacuolatum DSM 3385</name>
    <dbReference type="NCBI Taxonomy" id="1121400"/>
    <lineage>
        <taxon>Bacteria</taxon>
        <taxon>Pseudomonadati</taxon>
        <taxon>Thermodesulfobacteriota</taxon>
        <taxon>Desulfobacteria</taxon>
        <taxon>Desulfobacterales</taxon>
        <taxon>Desulfobacteraceae</taxon>
        <taxon>Desulfocicer</taxon>
    </lineage>
</organism>
<keyword evidence="5" id="KW-1185">Reference proteome</keyword>
<dbReference type="RefSeq" id="WP_084066511.1">
    <property type="nucleotide sequence ID" value="NZ_FWXY01000001.1"/>
</dbReference>
<dbReference type="Pfam" id="PF00571">
    <property type="entry name" value="CBS"/>
    <property type="match status" value="2"/>
</dbReference>
<reference evidence="4 5" key="1">
    <citation type="submission" date="2017-04" db="EMBL/GenBank/DDBJ databases">
        <authorList>
            <person name="Afonso C.L."/>
            <person name="Miller P.J."/>
            <person name="Scott M.A."/>
            <person name="Spackman E."/>
            <person name="Goraichik I."/>
            <person name="Dimitrov K.M."/>
            <person name="Suarez D.L."/>
            <person name="Swayne D.E."/>
        </authorList>
    </citation>
    <scope>NUCLEOTIDE SEQUENCE [LARGE SCALE GENOMIC DNA]</scope>
    <source>
        <strain evidence="4 5">DSM 3385</strain>
    </source>
</reference>
<sequence>MLVKELLKKEKNPFHTIGQEETVAAALKLMSGYNISALLVMDDRRIAGIFTERDLLRCHVIFPEKNTVEIQVREVMTHNLIVAEPDDEIKDAMGMMIKAKIRHLPVIENAAIKGILALEDLVKNHVGALTQELHYLQDYVTDLQDAAQD</sequence>
<dbReference type="InterPro" id="IPR046342">
    <property type="entry name" value="CBS_dom_sf"/>
</dbReference>
<feature type="domain" description="CBS" evidence="3">
    <location>
        <begin position="76"/>
        <end position="132"/>
    </location>
</feature>
<dbReference type="Proteomes" id="UP000192418">
    <property type="component" value="Unassembled WGS sequence"/>
</dbReference>
<evidence type="ECO:0000313" key="4">
    <source>
        <dbReference type="EMBL" id="SMC37438.1"/>
    </source>
</evidence>
<dbReference type="InterPro" id="IPR051257">
    <property type="entry name" value="Diverse_CBS-Domain"/>
</dbReference>
<dbReference type="PANTHER" id="PTHR43080">
    <property type="entry name" value="CBS DOMAIN-CONTAINING PROTEIN CBSX3, MITOCHONDRIAL"/>
    <property type="match status" value="1"/>
</dbReference>
<evidence type="ECO:0000256" key="2">
    <source>
        <dbReference type="PROSITE-ProRule" id="PRU00703"/>
    </source>
</evidence>
<dbReference type="Gene3D" id="3.10.580.10">
    <property type="entry name" value="CBS-domain"/>
    <property type="match status" value="1"/>
</dbReference>
<dbReference type="PROSITE" id="PS51371">
    <property type="entry name" value="CBS"/>
    <property type="match status" value="2"/>
</dbReference>
<feature type="domain" description="CBS" evidence="3">
    <location>
        <begin position="7"/>
        <end position="68"/>
    </location>
</feature>
<evidence type="ECO:0000259" key="3">
    <source>
        <dbReference type="PROSITE" id="PS51371"/>
    </source>
</evidence>
<dbReference type="PANTHER" id="PTHR43080:SF2">
    <property type="entry name" value="CBS DOMAIN-CONTAINING PROTEIN"/>
    <property type="match status" value="1"/>
</dbReference>
<keyword evidence="1 2" id="KW-0129">CBS domain</keyword>
<protein>
    <submittedName>
        <fullName evidence="4">IMP dehydrogenase</fullName>
    </submittedName>
</protein>
<proteinExistence type="predicted"/>
<dbReference type="InterPro" id="IPR000644">
    <property type="entry name" value="CBS_dom"/>
</dbReference>
<dbReference type="AlphaFoldDB" id="A0A1W1YNX9"/>
<gene>
    <name evidence="4" type="ORF">SAMN02746065_101194</name>
</gene>